<dbReference type="PANTHER" id="PTHR30055:SF234">
    <property type="entry name" value="HTH-TYPE TRANSCRIPTIONAL REGULATOR BETI"/>
    <property type="match status" value="1"/>
</dbReference>
<evidence type="ECO:0000259" key="5">
    <source>
        <dbReference type="PROSITE" id="PS50977"/>
    </source>
</evidence>
<evidence type="ECO:0000313" key="7">
    <source>
        <dbReference type="Proteomes" id="UP000240542"/>
    </source>
</evidence>
<gene>
    <name evidence="6" type="ORF">CLV63_13153</name>
</gene>
<dbReference type="InterPro" id="IPR049445">
    <property type="entry name" value="TetR_SbtR-like_C"/>
</dbReference>
<evidence type="ECO:0000313" key="6">
    <source>
        <dbReference type="EMBL" id="PSK87500.1"/>
    </source>
</evidence>
<dbReference type="PROSITE" id="PS50977">
    <property type="entry name" value="HTH_TETR_2"/>
    <property type="match status" value="1"/>
</dbReference>
<dbReference type="Proteomes" id="UP000240542">
    <property type="component" value="Unassembled WGS sequence"/>
</dbReference>
<protein>
    <submittedName>
        <fullName evidence="6">TetR family transcriptional regulator</fullName>
    </submittedName>
</protein>
<dbReference type="Pfam" id="PF00440">
    <property type="entry name" value="TetR_N"/>
    <property type="match status" value="1"/>
</dbReference>
<dbReference type="SUPFAM" id="SSF48498">
    <property type="entry name" value="Tetracyclin repressor-like, C-terminal domain"/>
    <property type="match status" value="1"/>
</dbReference>
<dbReference type="GO" id="GO:0003700">
    <property type="term" value="F:DNA-binding transcription factor activity"/>
    <property type="evidence" value="ECO:0007669"/>
    <property type="project" value="TreeGrafter"/>
</dbReference>
<dbReference type="PRINTS" id="PR00455">
    <property type="entry name" value="HTHTETR"/>
</dbReference>
<keyword evidence="3" id="KW-0804">Transcription</keyword>
<dbReference type="Gene3D" id="1.10.357.10">
    <property type="entry name" value="Tetracycline Repressor, domain 2"/>
    <property type="match status" value="1"/>
</dbReference>
<dbReference type="RefSeq" id="WP_106586551.1">
    <property type="nucleotide sequence ID" value="NZ_PYGA01000031.1"/>
</dbReference>
<dbReference type="InterPro" id="IPR009057">
    <property type="entry name" value="Homeodomain-like_sf"/>
</dbReference>
<organism evidence="6 7">
    <name type="scientific">Murinocardiopsis flavida</name>
    <dbReference type="NCBI Taxonomy" id="645275"/>
    <lineage>
        <taxon>Bacteria</taxon>
        <taxon>Bacillati</taxon>
        <taxon>Actinomycetota</taxon>
        <taxon>Actinomycetes</taxon>
        <taxon>Streptosporangiales</taxon>
        <taxon>Nocardiopsidaceae</taxon>
        <taxon>Murinocardiopsis</taxon>
    </lineage>
</organism>
<feature type="DNA-binding region" description="H-T-H motif" evidence="4">
    <location>
        <begin position="38"/>
        <end position="57"/>
    </location>
</feature>
<accession>A0A2P8CRC0</accession>
<dbReference type="Pfam" id="PF21597">
    <property type="entry name" value="TetR_C_43"/>
    <property type="match status" value="1"/>
</dbReference>
<evidence type="ECO:0000256" key="1">
    <source>
        <dbReference type="ARBA" id="ARBA00023015"/>
    </source>
</evidence>
<dbReference type="GO" id="GO:0000976">
    <property type="term" value="F:transcription cis-regulatory region binding"/>
    <property type="evidence" value="ECO:0007669"/>
    <property type="project" value="TreeGrafter"/>
</dbReference>
<evidence type="ECO:0000256" key="2">
    <source>
        <dbReference type="ARBA" id="ARBA00023125"/>
    </source>
</evidence>
<dbReference type="PANTHER" id="PTHR30055">
    <property type="entry name" value="HTH-TYPE TRANSCRIPTIONAL REGULATOR RUTR"/>
    <property type="match status" value="1"/>
</dbReference>
<keyword evidence="1" id="KW-0805">Transcription regulation</keyword>
<sequence length="189" mass="20263">MNQSKPPSRPLRADAERNRKLILEAAYEAFGDEGVDVSLAEIARRAGVGFATVQRRFPTKDALVTEVVRTRLAHIGPDPAQASALDAWQELTAPIRDCCEYQVKDPGLAGSIAQILSAASEPSVCEPILDALDPLVVRAQADGALRDDVSVDDVLLILKANAGVIANSPGKEAEASRRFVELALRSLRP</sequence>
<dbReference type="InterPro" id="IPR001647">
    <property type="entry name" value="HTH_TetR"/>
</dbReference>
<proteinExistence type="predicted"/>
<dbReference type="EMBL" id="PYGA01000031">
    <property type="protein sequence ID" value="PSK87500.1"/>
    <property type="molecule type" value="Genomic_DNA"/>
</dbReference>
<evidence type="ECO:0000256" key="3">
    <source>
        <dbReference type="ARBA" id="ARBA00023163"/>
    </source>
</evidence>
<dbReference type="SUPFAM" id="SSF46689">
    <property type="entry name" value="Homeodomain-like"/>
    <property type="match status" value="1"/>
</dbReference>
<dbReference type="OrthoDB" id="9795011at2"/>
<dbReference type="InterPro" id="IPR050109">
    <property type="entry name" value="HTH-type_TetR-like_transc_reg"/>
</dbReference>
<name>A0A2P8CRC0_9ACTN</name>
<evidence type="ECO:0000256" key="4">
    <source>
        <dbReference type="PROSITE-ProRule" id="PRU00335"/>
    </source>
</evidence>
<dbReference type="AlphaFoldDB" id="A0A2P8CRC0"/>
<feature type="domain" description="HTH tetR-type" evidence="5">
    <location>
        <begin position="16"/>
        <end position="75"/>
    </location>
</feature>
<reference evidence="6 7" key="1">
    <citation type="submission" date="2018-03" db="EMBL/GenBank/DDBJ databases">
        <title>Genomic Encyclopedia of Archaeal and Bacterial Type Strains, Phase II (KMG-II): from individual species to whole genera.</title>
        <authorList>
            <person name="Goeker M."/>
        </authorList>
    </citation>
    <scope>NUCLEOTIDE SEQUENCE [LARGE SCALE GENOMIC DNA]</scope>
    <source>
        <strain evidence="6 7">DSM 45312</strain>
    </source>
</reference>
<keyword evidence="7" id="KW-1185">Reference proteome</keyword>
<dbReference type="InterPro" id="IPR036271">
    <property type="entry name" value="Tet_transcr_reg_TetR-rel_C_sf"/>
</dbReference>
<comment type="caution">
    <text evidence="6">The sequence shown here is derived from an EMBL/GenBank/DDBJ whole genome shotgun (WGS) entry which is preliminary data.</text>
</comment>
<keyword evidence="2 4" id="KW-0238">DNA-binding</keyword>